<dbReference type="SUPFAM" id="SSF50494">
    <property type="entry name" value="Trypsin-like serine proteases"/>
    <property type="match status" value="1"/>
</dbReference>
<dbReference type="PRINTS" id="PR00722">
    <property type="entry name" value="CHYMOTRYPSIN"/>
</dbReference>
<dbReference type="CDD" id="cd00190">
    <property type="entry name" value="Tryp_SPc"/>
    <property type="match status" value="1"/>
</dbReference>
<dbReference type="InParanoid" id="W5M790"/>
<dbReference type="HOGENOM" id="CLU_006842_0_4_1"/>
<dbReference type="STRING" id="7918.ENSLOCP00000004248"/>
<accession>W5M790</accession>
<dbReference type="SMART" id="SM00020">
    <property type="entry name" value="Tryp_SPc"/>
    <property type="match status" value="1"/>
</dbReference>
<dbReference type="InterPro" id="IPR001254">
    <property type="entry name" value="Trypsin_dom"/>
</dbReference>
<dbReference type="eggNOG" id="KOG3627">
    <property type="taxonomic scope" value="Eukaryota"/>
</dbReference>
<name>W5M790_LEPOC</name>
<dbReference type="GO" id="GO:0008236">
    <property type="term" value="F:serine-type peptidase activity"/>
    <property type="evidence" value="ECO:0000318"/>
    <property type="project" value="GO_Central"/>
</dbReference>
<dbReference type="GeneTree" id="ENSGT00940000155138"/>
<dbReference type="Proteomes" id="UP000018468">
    <property type="component" value="Linkage group LG5"/>
</dbReference>
<evidence type="ECO:0000313" key="7">
    <source>
        <dbReference type="Ensembl" id="ENSLOCP00000004248.1"/>
    </source>
</evidence>
<dbReference type="InterPro" id="IPR043504">
    <property type="entry name" value="Peptidase_S1_PA_chymotrypsin"/>
</dbReference>
<keyword evidence="3 5" id="KW-0378">Hydrolase</keyword>
<dbReference type="Pfam" id="PF00089">
    <property type="entry name" value="Trypsin"/>
    <property type="match status" value="1"/>
</dbReference>
<dbReference type="PROSITE" id="PS50240">
    <property type="entry name" value="TRYPSIN_DOM"/>
    <property type="match status" value="1"/>
</dbReference>
<keyword evidence="5" id="KW-0720">Serine protease</keyword>
<dbReference type="OMA" id="IRREMIC"/>
<dbReference type="InterPro" id="IPR001314">
    <property type="entry name" value="Peptidase_S1A"/>
</dbReference>
<reference evidence="8" key="1">
    <citation type="submission" date="2011-12" db="EMBL/GenBank/DDBJ databases">
        <title>The Draft Genome of Lepisosteus oculatus.</title>
        <authorList>
            <consortium name="The Broad Institute Genome Assembly &amp; Analysis Group"/>
            <consortium name="Computational R&amp;D Group"/>
            <consortium name="and Sequencing Platform"/>
            <person name="Di Palma F."/>
            <person name="Alfoldi J."/>
            <person name="Johnson J."/>
            <person name="Berlin A."/>
            <person name="Gnerre S."/>
            <person name="Jaffe D."/>
            <person name="MacCallum I."/>
            <person name="Young S."/>
            <person name="Walker B.J."/>
            <person name="Lander E.S."/>
            <person name="Lindblad-Toh K."/>
        </authorList>
    </citation>
    <scope>NUCLEOTIDE SEQUENCE [LARGE SCALE GENOMIC DNA]</scope>
</reference>
<dbReference type="EMBL" id="AHAT01025248">
    <property type="status" value="NOT_ANNOTATED_CDS"/>
    <property type="molecule type" value="Genomic_DNA"/>
</dbReference>
<evidence type="ECO:0000256" key="1">
    <source>
        <dbReference type="ARBA" id="ARBA00022670"/>
    </source>
</evidence>
<evidence type="ECO:0000256" key="5">
    <source>
        <dbReference type="RuleBase" id="RU363034"/>
    </source>
</evidence>
<dbReference type="PROSITE" id="PS00134">
    <property type="entry name" value="TRYPSIN_HIS"/>
    <property type="match status" value="1"/>
</dbReference>
<evidence type="ECO:0000313" key="8">
    <source>
        <dbReference type="Proteomes" id="UP000018468"/>
    </source>
</evidence>
<sequence length="281" mass="31214">WKSYCTSAVLNSTPRNISTSVKMLNVMSSSPLSKSSIVGGHDAKKGKWPWMAHLRLIPVSGKPGSYCGGSLISERWVLTAAHCFNKEVALKKSMVVLGKSKLKKSVIPSFRKTEYPMRRITVHEKYSRTQREFDIALVELDKAVSYSKYIQPVSLAQSSDEFPPGSKCWATGWGNIGDKAPLPTPFILQEVQLPIIDNKLCQEMYNKVYIIRREMICAGYKEGGKDTCKGDSGGPLVCKQRGSWTQAGIVSFGKGCAQPNSPGVYTRVSSFRNWIKNHTRV</sequence>
<dbReference type="InterPro" id="IPR009003">
    <property type="entry name" value="Peptidase_S1_PA"/>
</dbReference>
<dbReference type="GO" id="GO:0004252">
    <property type="term" value="F:serine-type endopeptidase activity"/>
    <property type="evidence" value="ECO:0007669"/>
    <property type="project" value="InterPro"/>
</dbReference>
<evidence type="ECO:0000259" key="6">
    <source>
        <dbReference type="PROSITE" id="PS50240"/>
    </source>
</evidence>
<keyword evidence="2" id="KW-0732">Signal</keyword>
<keyword evidence="8" id="KW-1185">Reference proteome</keyword>
<dbReference type="FunFam" id="2.40.10.10:FF:000024">
    <property type="entry name" value="Serine protease 53"/>
    <property type="match status" value="1"/>
</dbReference>
<dbReference type="PANTHER" id="PTHR24253">
    <property type="entry name" value="TRANSMEMBRANE PROTEASE SERINE"/>
    <property type="match status" value="1"/>
</dbReference>
<reference evidence="7" key="3">
    <citation type="submission" date="2025-09" db="UniProtKB">
        <authorList>
            <consortium name="Ensembl"/>
        </authorList>
    </citation>
    <scope>IDENTIFICATION</scope>
</reference>
<evidence type="ECO:0000256" key="2">
    <source>
        <dbReference type="ARBA" id="ARBA00022729"/>
    </source>
</evidence>
<dbReference type="GO" id="GO:0006508">
    <property type="term" value="P:proteolysis"/>
    <property type="evidence" value="ECO:0007669"/>
    <property type="project" value="UniProtKB-KW"/>
</dbReference>
<dbReference type="PROSITE" id="PS00135">
    <property type="entry name" value="TRYPSIN_SER"/>
    <property type="match status" value="1"/>
</dbReference>
<dbReference type="InterPro" id="IPR033116">
    <property type="entry name" value="TRYPSIN_SER"/>
</dbReference>
<dbReference type="Gene3D" id="2.40.10.10">
    <property type="entry name" value="Trypsin-like serine proteases"/>
    <property type="match status" value="1"/>
</dbReference>
<feature type="domain" description="Peptidase S1" evidence="6">
    <location>
        <begin position="37"/>
        <end position="280"/>
    </location>
</feature>
<dbReference type="PANTHER" id="PTHR24253:SF127">
    <property type="entry name" value="SERINE PROTEASE 27-LIKE"/>
    <property type="match status" value="1"/>
</dbReference>
<dbReference type="Bgee" id="ENSLOCG00000003573">
    <property type="expression patterns" value="Expressed in pharyngeal gill and 7 other cell types or tissues"/>
</dbReference>
<organism evidence="7 8">
    <name type="scientific">Lepisosteus oculatus</name>
    <name type="common">Spotted gar</name>
    <dbReference type="NCBI Taxonomy" id="7918"/>
    <lineage>
        <taxon>Eukaryota</taxon>
        <taxon>Metazoa</taxon>
        <taxon>Chordata</taxon>
        <taxon>Craniata</taxon>
        <taxon>Vertebrata</taxon>
        <taxon>Euteleostomi</taxon>
        <taxon>Actinopterygii</taxon>
        <taxon>Neopterygii</taxon>
        <taxon>Holostei</taxon>
        <taxon>Semionotiformes</taxon>
        <taxon>Lepisosteidae</taxon>
        <taxon>Lepisosteus</taxon>
    </lineage>
</organism>
<protein>
    <submittedName>
        <fullName evidence="7">Tryptase-2-like</fullName>
    </submittedName>
</protein>
<keyword evidence="1 5" id="KW-0645">Protease</keyword>
<dbReference type="InterPro" id="IPR018114">
    <property type="entry name" value="TRYPSIN_HIS"/>
</dbReference>
<keyword evidence="4" id="KW-1015">Disulfide bond</keyword>
<evidence type="ECO:0000256" key="3">
    <source>
        <dbReference type="ARBA" id="ARBA00022801"/>
    </source>
</evidence>
<dbReference type="Ensembl" id="ENSLOCT00000004256.1">
    <property type="protein sequence ID" value="ENSLOCP00000004248.1"/>
    <property type="gene ID" value="ENSLOCG00000003573.1"/>
</dbReference>
<evidence type="ECO:0000256" key="4">
    <source>
        <dbReference type="ARBA" id="ARBA00023157"/>
    </source>
</evidence>
<proteinExistence type="predicted"/>
<dbReference type="AlphaFoldDB" id="W5M790"/>
<reference evidence="7" key="2">
    <citation type="submission" date="2025-08" db="UniProtKB">
        <authorList>
            <consortium name="Ensembl"/>
        </authorList>
    </citation>
    <scope>IDENTIFICATION</scope>
</reference>